<proteinExistence type="predicted"/>
<evidence type="ECO:0000256" key="1">
    <source>
        <dbReference type="SAM" id="MobiDB-lite"/>
    </source>
</evidence>
<feature type="compositionally biased region" description="Polar residues" evidence="1">
    <location>
        <begin position="99"/>
        <end position="122"/>
    </location>
</feature>
<sequence length="252" mass="28467">IGESSETRNMYNLSRTNIHETAHGIEFRRCHVCSSLDHAPSECSSPRAARMRKIYEEKGIYHSDFNGGLVANVQSSKTGKKFKGGRSDAWSNWSKKAQNGSYKSSISHTDDGTSSDLSASTGNDERREVFKTSDCLDTQLKWWGSVKDIEVDLGLVRSALQNFIEPIKEGYEKRVNNAVENLVTRKHSLNTTVETRELKTEIAEGEGQRDHRLDESESDKVEITDEGIDELTDNVRERTCFPRMSDKIEITD</sequence>
<gene>
    <name evidence="2" type="primary">ORF220406</name>
</gene>
<organism evidence="2">
    <name type="scientific">Arion vulgaris</name>
    <dbReference type="NCBI Taxonomy" id="1028688"/>
    <lineage>
        <taxon>Eukaryota</taxon>
        <taxon>Metazoa</taxon>
        <taxon>Spiralia</taxon>
        <taxon>Lophotrochozoa</taxon>
        <taxon>Mollusca</taxon>
        <taxon>Gastropoda</taxon>
        <taxon>Heterobranchia</taxon>
        <taxon>Euthyneura</taxon>
        <taxon>Panpulmonata</taxon>
        <taxon>Eupulmonata</taxon>
        <taxon>Stylommatophora</taxon>
        <taxon>Helicina</taxon>
        <taxon>Arionoidea</taxon>
        <taxon>Arionidae</taxon>
        <taxon>Arion</taxon>
    </lineage>
</organism>
<evidence type="ECO:0000313" key="2">
    <source>
        <dbReference type="EMBL" id="CEK99106.1"/>
    </source>
</evidence>
<feature type="non-terminal residue" evidence="2">
    <location>
        <position position="1"/>
    </location>
</feature>
<protein>
    <submittedName>
        <fullName evidence="2">Uncharacterized protein</fullName>
    </submittedName>
</protein>
<dbReference type="EMBL" id="HACG01052235">
    <property type="protein sequence ID" value="CEK99106.1"/>
    <property type="molecule type" value="Transcribed_RNA"/>
</dbReference>
<reference evidence="2" key="1">
    <citation type="submission" date="2014-12" db="EMBL/GenBank/DDBJ databases">
        <title>Insight into the proteome of Arion vulgaris.</title>
        <authorList>
            <person name="Aradska J."/>
            <person name="Bulat T."/>
            <person name="Smidak R."/>
            <person name="Sarate P."/>
            <person name="Gangsoo J."/>
            <person name="Sialana F."/>
            <person name="Bilban M."/>
            <person name="Lubec G."/>
        </authorList>
    </citation>
    <scope>NUCLEOTIDE SEQUENCE</scope>
    <source>
        <tissue evidence="2">Skin</tissue>
    </source>
</reference>
<feature type="non-terminal residue" evidence="2">
    <location>
        <position position="252"/>
    </location>
</feature>
<accession>A0A0B7C387</accession>
<name>A0A0B7C387_9EUPU</name>
<dbReference type="AlphaFoldDB" id="A0A0B7C387"/>
<feature type="region of interest" description="Disordered" evidence="1">
    <location>
        <begin position="99"/>
        <end position="124"/>
    </location>
</feature>